<dbReference type="PANTHER" id="PTHR42718">
    <property type="entry name" value="MAJOR FACILITATOR SUPERFAMILY MULTIDRUG TRANSPORTER MFSC"/>
    <property type="match status" value="1"/>
</dbReference>
<dbReference type="AlphaFoldDB" id="A0A1I0TF68"/>
<feature type="transmembrane region" description="Helical" evidence="7">
    <location>
        <begin position="110"/>
        <end position="131"/>
    </location>
</feature>
<dbReference type="RefSeq" id="WP_068361345.1">
    <property type="nucleotide sequence ID" value="NZ_FOJN01000006.1"/>
</dbReference>
<evidence type="ECO:0000256" key="2">
    <source>
        <dbReference type="ARBA" id="ARBA00022448"/>
    </source>
</evidence>
<feature type="transmembrane region" description="Helical" evidence="7">
    <location>
        <begin position="207"/>
        <end position="228"/>
    </location>
</feature>
<evidence type="ECO:0000256" key="4">
    <source>
        <dbReference type="ARBA" id="ARBA00022692"/>
    </source>
</evidence>
<feature type="transmembrane region" description="Helical" evidence="7">
    <location>
        <begin position="234"/>
        <end position="251"/>
    </location>
</feature>
<feature type="transmembrane region" description="Helical" evidence="7">
    <location>
        <begin position="56"/>
        <end position="73"/>
    </location>
</feature>
<dbReference type="OrthoDB" id="9781469at2"/>
<evidence type="ECO:0000313" key="9">
    <source>
        <dbReference type="EMBL" id="SFA50421.1"/>
    </source>
</evidence>
<evidence type="ECO:0000256" key="3">
    <source>
        <dbReference type="ARBA" id="ARBA00022475"/>
    </source>
</evidence>
<gene>
    <name evidence="9" type="ORF">SAMN05444374_10648</name>
</gene>
<evidence type="ECO:0000256" key="1">
    <source>
        <dbReference type="ARBA" id="ARBA00004651"/>
    </source>
</evidence>
<feature type="transmembrane region" description="Helical" evidence="7">
    <location>
        <begin position="20"/>
        <end position="41"/>
    </location>
</feature>
<feature type="transmembrane region" description="Helical" evidence="7">
    <location>
        <begin position="337"/>
        <end position="358"/>
    </location>
</feature>
<dbReference type="GO" id="GO:0005886">
    <property type="term" value="C:plasma membrane"/>
    <property type="evidence" value="ECO:0007669"/>
    <property type="project" value="UniProtKB-SubCell"/>
</dbReference>
<sequence>MTSPHAAASPRAGLREWVGLAVLVMPILVVSMDMSVLYLALPSLTVDLQPSSAEQLWILDIYSFMLAGLLVTMGSLGDRIGTRRLLMIGSVVFGVASVLAAFSQNPESLIASRVSLGIGGATLAPSTLSLLRKLFVDPVQRGMAVGVWTAGFAGGGSFGPVVAGFLLEHFWWGSVFLINLPIMALLLVAAPLILPEAKNPDPGRFDLLAVAGSIVTMLALVFALKHTAQDGVDWQAGAALMVAAAVGTWFVRRQRASTHPIIDFPLFRNPAFSVAVIVILVSVFVIAGFNLLLSQFLQLVMGFSTLEAGLWSLIPAVATAVASLTAPFVMKRRHPSVILLGSICVAAVGAAVVGLVGLPGSVTTGAALAVLLCGMVIASLGVGTGTTLGSDRVLATAAPEKAGAAGAVSETGAELGGALGIAVLGSINLATYRLALGGDVPPDSTLAGVLSDPTTGPTVADRAREAYVDGMVAAAGATVGMLVVAGLASAYLFRRAARTAAAEPERLPAA</sequence>
<dbReference type="PANTHER" id="PTHR42718:SF47">
    <property type="entry name" value="METHYL VIOLOGEN RESISTANCE PROTEIN SMVA"/>
    <property type="match status" value="1"/>
</dbReference>
<dbReference type="PROSITE" id="PS50850">
    <property type="entry name" value="MFS"/>
    <property type="match status" value="1"/>
</dbReference>
<proteinExistence type="predicted"/>
<evidence type="ECO:0000313" key="10">
    <source>
        <dbReference type="Proteomes" id="UP000182054"/>
    </source>
</evidence>
<feature type="transmembrane region" description="Helical" evidence="7">
    <location>
        <begin position="309"/>
        <end position="330"/>
    </location>
</feature>
<protein>
    <submittedName>
        <fullName evidence="9">MFS transporter, DHA2 family, multidrug resistance protein</fullName>
    </submittedName>
</protein>
<keyword evidence="6 7" id="KW-0472">Membrane</keyword>
<accession>A0A1I0TF68</accession>
<reference evidence="9 10" key="1">
    <citation type="submission" date="2016-10" db="EMBL/GenBank/DDBJ databases">
        <authorList>
            <person name="de Groot N.N."/>
        </authorList>
    </citation>
    <scope>NUCLEOTIDE SEQUENCE [LARGE SCALE GENOMIC DNA]</scope>
    <source>
        <strain evidence="9 10">DSM 44908</strain>
    </source>
</reference>
<dbReference type="Gene3D" id="1.20.1720.10">
    <property type="entry name" value="Multidrug resistance protein D"/>
    <property type="match status" value="1"/>
</dbReference>
<keyword evidence="4 7" id="KW-0812">Transmembrane</keyword>
<dbReference type="SUPFAM" id="SSF103473">
    <property type="entry name" value="MFS general substrate transporter"/>
    <property type="match status" value="1"/>
</dbReference>
<evidence type="ECO:0000259" key="8">
    <source>
        <dbReference type="PROSITE" id="PS50850"/>
    </source>
</evidence>
<keyword evidence="3" id="KW-1003">Cell membrane</keyword>
<dbReference type="CDD" id="cd17321">
    <property type="entry name" value="MFS_MMR_MDR_like"/>
    <property type="match status" value="1"/>
</dbReference>
<dbReference type="GO" id="GO:0022857">
    <property type="term" value="F:transmembrane transporter activity"/>
    <property type="evidence" value="ECO:0007669"/>
    <property type="project" value="InterPro"/>
</dbReference>
<dbReference type="InterPro" id="IPR020846">
    <property type="entry name" value="MFS_dom"/>
</dbReference>
<evidence type="ECO:0000256" key="6">
    <source>
        <dbReference type="ARBA" id="ARBA00023136"/>
    </source>
</evidence>
<feature type="transmembrane region" description="Helical" evidence="7">
    <location>
        <begin position="171"/>
        <end position="195"/>
    </location>
</feature>
<comment type="subcellular location">
    <subcellularLocation>
        <location evidence="1">Cell membrane</location>
        <topology evidence="1">Multi-pass membrane protein</topology>
    </subcellularLocation>
</comment>
<dbReference type="Proteomes" id="UP000182054">
    <property type="component" value="Unassembled WGS sequence"/>
</dbReference>
<keyword evidence="2" id="KW-0813">Transport</keyword>
<feature type="domain" description="Major facilitator superfamily (MFS) profile" evidence="8">
    <location>
        <begin position="19"/>
        <end position="498"/>
    </location>
</feature>
<dbReference type="EMBL" id="FOJN01000006">
    <property type="protein sequence ID" value="SFA50421.1"/>
    <property type="molecule type" value="Genomic_DNA"/>
</dbReference>
<feature type="transmembrane region" description="Helical" evidence="7">
    <location>
        <begin position="472"/>
        <end position="493"/>
    </location>
</feature>
<evidence type="ECO:0000256" key="7">
    <source>
        <dbReference type="SAM" id="Phobius"/>
    </source>
</evidence>
<dbReference type="InterPro" id="IPR011701">
    <property type="entry name" value="MFS"/>
</dbReference>
<dbReference type="Pfam" id="PF07690">
    <property type="entry name" value="MFS_1"/>
    <property type="match status" value="1"/>
</dbReference>
<dbReference type="InterPro" id="IPR036259">
    <property type="entry name" value="MFS_trans_sf"/>
</dbReference>
<keyword evidence="5 7" id="KW-1133">Transmembrane helix</keyword>
<feature type="transmembrane region" description="Helical" evidence="7">
    <location>
        <begin position="143"/>
        <end position="165"/>
    </location>
</feature>
<name>A0A1I0TF68_9NOCA</name>
<dbReference type="Gene3D" id="1.20.1250.20">
    <property type="entry name" value="MFS general substrate transporter like domains"/>
    <property type="match status" value="1"/>
</dbReference>
<feature type="transmembrane region" description="Helical" evidence="7">
    <location>
        <begin position="85"/>
        <end position="104"/>
    </location>
</feature>
<organism evidence="9 10">
    <name type="scientific">Rhodococcoides kroppenstedtii</name>
    <dbReference type="NCBI Taxonomy" id="293050"/>
    <lineage>
        <taxon>Bacteria</taxon>
        <taxon>Bacillati</taxon>
        <taxon>Actinomycetota</taxon>
        <taxon>Actinomycetes</taxon>
        <taxon>Mycobacteriales</taxon>
        <taxon>Nocardiaceae</taxon>
        <taxon>Rhodococcoides</taxon>
    </lineage>
</organism>
<evidence type="ECO:0000256" key="5">
    <source>
        <dbReference type="ARBA" id="ARBA00022989"/>
    </source>
</evidence>
<feature type="transmembrane region" description="Helical" evidence="7">
    <location>
        <begin position="272"/>
        <end position="297"/>
    </location>
</feature>
<dbReference type="GeneID" id="85485768"/>
<feature type="transmembrane region" description="Helical" evidence="7">
    <location>
        <begin position="364"/>
        <end position="382"/>
    </location>
</feature>